<sequence>MSQKFIFLSIFFLVIISAIRSDNLQNQYVSCLKTNGCYNLQCASINGYLDQCFKEAILYNQCLNAYSIQSAFKLESQEDKDFNIYNYYHYHQTCSQNLYSSSVLKFSQCSQNCALISQNSFQIIQNECINQCGSLNCEYIDINNNFEKDKCNNSLTLYQQCEQKQPECIYYYQSKKNDYFQNYKQCFNLCKQFIEGNARLLNIVECTSNCPNQSKSNSKQISSHIINTFNIQLIFLLLLQLFI</sequence>
<evidence type="ECO:0000256" key="1">
    <source>
        <dbReference type="SAM" id="SignalP"/>
    </source>
</evidence>
<keyword evidence="3" id="KW-1185">Reference proteome</keyword>
<dbReference type="EMBL" id="GG662656">
    <property type="protein sequence ID" value="EWS73880.1"/>
    <property type="molecule type" value="Genomic_DNA"/>
</dbReference>
<dbReference type="InParanoid" id="W7X3K9"/>
<reference evidence="3" key="1">
    <citation type="journal article" date="2006" name="PLoS Biol.">
        <title>Macronuclear genome sequence of the ciliate Tetrahymena thermophila, a model eukaryote.</title>
        <authorList>
            <person name="Eisen J.A."/>
            <person name="Coyne R.S."/>
            <person name="Wu M."/>
            <person name="Wu D."/>
            <person name="Thiagarajan M."/>
            <person name="Wortman J.R."/>
            <person name="Badger J.H."/>
            <person name="Ren Q."/>
            <person name="Amedeo P."/>
            <person name="Jones K.M."/>
            <person name="Tallon L.J."/>
            <person name="Delcher A.L."/>
            <person name="Salzberg S.L."/>
            <person name="Silva J.C."/>
            <person name="Haas B.J."/>
            <person name="Majoros W.H."/>
            <person name="Farzad M."/>
            <person name="Carlton J.M."/>
            <person name="Smith R.K. Jr."/>
            <person name="Garg J."/>
            <person name="Pearlman R.E."/>
            <person name="Karrer K.M."/>
            <person name="Sun L."/>
            <person name="Manning G."/>
            <person name="Elde N.C."/>
            <person name="Turkewitz A.P."/>
            <person name="Asai D.J."/>
            <person name="Wilkes D.E."/>
            <person name="Wang Y."/>
            <person name="Cai H."/>
            <person name="Collins K."/>
            <person name="Stewart B.A."/>
            <person name="Lee S.R."/>
            <person name="Wilamowska K."/>
            <person name="Weinberg Z."/>
            <person name="Ruzzo W.L."/>
            <person name="Wloga D."/>
            <person name="Gaertig J."/>
            <person name="Frankel J."/>
            <person name="Tsao C.-C."/>
            <person name="Gorovsky M.A."/>
            <person name="Keeling P.J."/>
            <person name="Waller R.F."/>
            <person name="Patron N.J."/>
            <person name="Cherry J.M."/>
            <person name="Stover N.A."/>
            <person name="Krieger C.J."/>
            <person name="del Toro C."/>
            <person name="Ryder H.F."/>
            <person name="Williamson S.C."/>
            <person name="Barbeau R.A."/>
            <person name="Hamilton E.P."/>
            <person name="Orias E."/>
        </authorList>
    </citation>
    <scope>NUCLEOTIDE SEQUENCE [LARGE SCALE GENOMIC DNA]</scope>
    <source>
        <strain evidence="3">SB210</strain>
    </source>
</reference>
<name>W7X3K9_TETTS</name>
<proteinExistence type="predicted"/>
<dbReference type="GeneID" id="24438196"/>
<accession>W7X3K9</accession>
<evidence type="ECO:0000313" key="3">
    <source>
        <dbReference type="Proteomes" id="UP000009168"/>
    </source>
</evidence>
<keyword evidence="1" id="KW-0732">Signal</keyword>
<feature type="chain" id="PRO_5004903355" description="Transmembrane protein" evidence="1">
    <location>
        <begin position="22"/>
        <end position="243"/>
    </location>
</feature>
<dbReference type="KEGG" id="tet:TTHERM_000283879"/>
<feature type="signal peptide" evidence="1">
    <location>
        <begin position="1"/>
        <end position="21"/>
    </location>
</feature>
<dbReference type="RefSeq" id="XP_012653627.1">
    <property type="nucleotide sequence ID" value="XM_012798173.1"/>
</dbReference>
<dbReference type="AlphaFoldDB" id="W7X3K9"/>
<protein>
    <recommendedName>
        <fullName evidence="4">Transmembrane protein</fullName>
    </recommendedName>
</protein>
<dbReference type="Proteomes" id="UP000009168">
    <property type="component" value="Unassembled WGS sequence"/>
</dbReference>
<gene>
    <name evidence="2" type="ORF">TTHERM_000283879</name>
</gene>
<evidence type="ECO:0008006" key="4">
    <source>
        <dbReference type="Google" id="ProtNLM"/>
    </source>
</evidence>
<evidence type="ECO:0000313" key="2">
    <source>
        <dbReference type="EMBL" id="EWS73880.1"/>
    </source>
</evidence>
<organism evidence="2 3">
    <name type="scientific">Tetrahymena thermophila (strain SB210)</name>
    <dbReference type="NCBI Taxonomy" id="312017"/>
    <lineage>
        <taxon>Eukaryota</taxon>
        <taxon>Sar</taxon>
        <taxon>Alveolata</taxon>
        <taxon>Ciliophora</taxon>
        <taxon>Intramacronucleata</taxon>
        <taxon>Oligohymenophorea</taxon>
        <taxon>Hymenostomatida</taxon>
        <taxon>Tetrahymenina</taxon>
        <taxon>Tetrahymenidae</taxon>
        <taxon>Tetrahymena</taxon>
    </lineage>
</organism>